<proteinExistence type="predicted"/>
<accession>A0ABN9LNA0</accession>
<feature type="compositionally biased region" description="Basic and acidic residues" evidence="1">
    <location>
        <begin position="1"/>
        <end position="29"/>
    </location>
</feature>
<dbReference type="Proteomes" id="UP001176940">
    <property type="component" value="Unassembled WGS sequence"/>
</dbReference>
<dbReference type="InterPro" id="IPR058912">
    <property type="entry name" value="HTH_animal"/>
</dbReference>
<feature type="region of interest" description="Disordered" evidence="1">
    <location>
        <begin position="860"/>
        <end position="881"/>
    </location>
</feature>
<keyword evidence="4" id="KW-1185">Reference proteome</keyword>
<evidence type="ECO:0000256" key="1">
    <source>
        <dbReference type="SAM" id="MobiDB-lite"/>
    </source>
</evidence>
<comment type="caution">
    <text evidence="3">The sequence shown here is derived from an EMBL/GenBank/DDBJ whole genome shotgun (WGS) entry which is preliminary data.</text>
</comment>
<sequence>MTESEIQRDGEAKNQKEGSEQKGQSEREQPQPSKGKTRRGGQCRRGTQKSDGNTLTGKDLPLVVNISSKNLDTHQLAVLQKGLSFCPMYKFNSFELNMDLQRFYRNIRLRVHFSEQPTIPTSSGRDKTLLELCDLGLRTPSSYMPPRSNPPVETFVSLVERDIHTLTREMDRGKFQFHTNLTQSERLSLEQLSSDKSLIIKPADKGGATVVMDRSDYLEEVFRQLGDTTVYKIIQHNPLNQLIKKIAPIIDFHYQAGTIDSKLRDFLIKRDPITPIFYVLPKIHKRLVKPPGRPIVSLTDSVLSPLSMVLEKILTPLVKTTRSFLLDTNDFIQIIKSLGPISPSSLLITWDVNSLCTSIVHEKGLAATDRLLHDNKIDIKIRHLCADLLGLVLKENYFLFQDTFYAQQQGTAMGANVAPPYAVAYMANFEQDFVYNHPLFMSHCMVWRRYIDDIFCIWDGPIESLLSFDQHINGIWPELKFSIQHDTHRINFLDTLVYKERGGHLAIDLYTKPTDRNGLLFFTSCHPPSIKNSIPKSQFHRVDRIVSDDNLKQTRLIEMEHKFADRGYPKGILTEAKRNMSSSKTRDNPKRIPFVSTFHPFSGLVQSTIRRHWNILTKSYPNIAEFRLPFLSCYKRARNLKDRLVKADIGPSTLIPKQAFLHTQRRGTFPCLNCLQCSNVQKGPSVFHPQTGRAIPIKGFYTCESTFVVYLIKCPCGLAYVGETTQTTDGHYFWPFVASPERGSRLTGHQVGSVQSATVVSTKMKKAGSKARGCGHGAGRGHGDSVPAAGIGTEHWRAHPSVSSPPAKLPRQSESPGQEPSLLLFSESLGLERGGQPSSIRKMEEEAVCSDAQQLCLSESEEAGGPVPPVSTPQYASDDETQVPLSGAYCAAVTTQEKQLVEESSVDDEVLDPSWREVQEGGGSSSVEEIPRTGQRGIGRGKTVVPVASTSAPIRSMPLPKAKTGAPKTCSAWSFFDTVAEWAQVTSLHCSVAQKRN</sequence>
<name>A0ABN9LNA0_9NEOB</name>
<feature type="domain" description="Helix-turn-helix" evidence="2">
    <location>
        <begin position="521"/>
        <end position="573"/>
    </location>
</feature>
<protein>
    <recommendedName>
        <fullName evidence="2">Helix-turn-helix domain-containing protein</fullName>
    </recommendedName>
</protein>
<feature type="region of interest" description="Disordered" evidence="1">
    <location>
        <begin position="768"/>
        <end position="819"/>
    </location>
</feature>
<organism evidence="3 4">
    <name type="scientific">Ranitomeya imitator</name>
    <name type="common">mimic poison frog</name>
    <dbReference type="NCBI Taxonomy" id="111125"/>
    <lineage>
        <taxon>Eukaryota</taxon>
        <taxon>Metazoa</taxon>
        <taxon>Chordata</taxon>
        <taxon>Craniata</taxon>
        <taxon>Vertebrata</taxon>
        <taxon>Euteleostomi</taxon>
        <taxon>Amphibia</taxon>
        <taxon>Batrachia</taxon>
        <taxon>Anura</taxon>
        <taxon>Neobatrachia</taxon>
        <taxon>Hyloidea</taxon>
        <taxon>Dendrobatidae</taxon>
        <taxon>Dendrobatinae</taxon>
        <taxon>Ranitomeya</taxon>
    </lineage>
</organism>
<reference evidence="3" key="1">
    <citation type="submission" date="2023-07" db="EMBL/GenBank/DDBJ databases">
        <authorList>
            <person name="Stuckert A."/>
        </authorList>
    </citation>
    <scope>NUCLEOTIDE SEQUENCE</scope>
</reference>
<evidence type="ECO:0000313" key="3">
    <source>
        <dbReference type="EMBL" id="CAJ0946235.1"/>
    </source>
</evidence>
<gene>
    <name evidence="3" type="ORF">RIMI_LOCUS11241784</name>
</gene>
<dbReference type="PANTHER" id="PTHR21301">
    <property type="entry name" value="REVERSE TRANSCRIPTASE"/>
    <property type="match status" value="1"/>
</dbReference>
<dbReference type="PANTHER" id="PTHR21301:SF12">
    <property type="match status" value="1"/>
</dbReference>
<dbReference type="EMBL" id="CAUEEQ010025209">
    <property type="protein sequence ID" value="CAJ0946235.1"/>
    <property type="molecule type" value="Genomic_DNA"/>
</dbReference>
<feature type="region of interest" description="Disordered" evidence="1">
    <location>
        <begin position="917"/>
        <end position="940"/>
    </location>
</feature>
<evidence type="ECO:0000313" key="4">
    <source>
        <dbReference type="Proteomes" id="UP001176940"/>
    </source>
</evidence>
<feature type="region of interest" description="Disordered" evidence="1">
    <location>
        <begin position="1"/>
        <end position="58"/>
    </location>
</feature>
<dbReference type="Pfam" id="PF26215">
    <property type="entry name" value="HTH_animal"/>
    <property type="match status" value="1"/>
</dbReference>
<evidence type="ECO:0000259" key="2">
    <source>
        <dbReference type="Pfam" id="PF26215"/>
    </source>
</evidence>